<dbReference type="OrthoDB" id="287757at2"/>
<dbReference type="SUPFAM" id="SSF47240">
    <property type="entry name" value="Ferritin-like"/>
    <property type="match status" value="1"/>
</dbReference>
<keyword evidence="2" id="KW-1185">Reference proteome</keyword>
<dbReference type="AlphaFoldDB" id="A0A517SH33"/>
<dbReference type="Proteomes" id="UP000315700">
    <property type="component" value="Chromosome"/>
</dbReference>
<dbReference type="InParanoid" id="A0A517SH33"/>
<name>A0A517SH33_9PLAN</name>
<dbReference type="RefSeq" id="WP_145031228.1">
    <property type="nucleotide sequence ID" value="NZ_CP036271.1"/>
</dbReference>
<dbReference type="KEGG" id="ccos:Pan44_34790"/>
<evidence type="ECO:0000313" key="2">
    <source>
        <dbReference type="Proteomes" id="UP000315700"/>
    </source>
</evidence>
<protein>
    <recommendedName>
        <fullName evidence="3">Ferritin/DPS protein domain-containing protein</fullName>
    </recommendedName>
</protein>
<evidence type="ECO:0000313" key="1">
    <source>
        <dbReference type="EMBL" id="QDT55436.1"/>
    </source>
</evidence>
<dbReference type="InterPro" id="IPR009078">
    <property type="entry name" value="Ferritin-like_SF"/>
</dbReference>
<accession>A0A517SH33</accession>
<proteinExistence type="predicted"/>
<sequence>MMLTAAEPILNDVLIALHRSLLQYMVDAWPWSGDEAASTREALASEAESQAETVEGLTELLRERGFPVAFGTYPDFSNLNYVSLDFLLKRVVKNQELVVAACEAAAGSLADHPEDAELVREIAESEQDRLRHLKSLGTAP</sequence>
<gene>
    <name evidence="1" type="ORF">Pan44_34790</name>
</gene>
<organism evidence="1 2">
    <name type="scientific">Caulifigura coniformis</name>
    <dbReference type="NCBI Taxonomy" id="2527983"/>
    <lineage>
        <taxon>Bacteria</taxon>
        <taxon>Pseudomonadati</taxon>
        <taxon>Planctomycetota</taxon>
        <taxon>Planctomycetia</taxon>
        <taxon>Planctomycetales</taxon>
        <taxon>Planctomycetaceae</taxon>
        <taxon>Caulifigura</taxon>
    </lineage>
</organism>
<evidence type="ECO:0008006" key="3">
    <source>
        <dbReference type="Google" id="ProtNLM"/>
    </source>
</evidence>
<reference evidence="1 2" key="1">
    <citation type="submission" date="2019-02" db="EMBL/GenBank/DDBJ databases">
        <title>Deep-cultivation of Planctomycetes and their phenomic and genomic characterization uncovers novel biology.</title>
        <authorList>
            <person name="Wiegand S."/>
            <person name="Jogler M."/>
            <person name="Boedeker C."/>
            <person name="Pinto D."/>
            <person name="Vollmers J."/>
            <person name="Rivas-Marin E."/>
            <person name="Kohn T."/>
            <person name="Peeters S.H."/>
            <person name="Heuer A."/>
            <person name="Rast P."/>
            <person name="Oberbeckmann S."/>
            <person name="Bunk B."/>
            <person name="Jeske O."/>
            <person name="Meyerdierks A."/>
            <person name="Storesund J.E."/>
            <person name="Kallscheuer N."/>
            <person name="Luecker S."/>
            <person name="Lage O.M."/>
            <person name="Pohl T."/>
            <person name="Merkel B.J."/>
            <person name="Hornburger P."/>
            <person name="Mueller R.-W."/>
            <person name="Bruemmer F."/>
            <person name="Labrenz M."/>
            <person name="Spormann A.M."/>
            <person name="Op den Camp H."/>
            <person name="Overmann J."/>
            <person name="Amann R."/>
            <person name="Jetten M.S.M."/>
            <person name="Mascher T."/>
            <person name="Medema M.H."/>
            <person name="Devos D.P."/>
            <person name="Kaster A.-K."/>
            <person name="Ovreas L."/>
            <person name="Rohde M."/>
            <person name="Galperin M.Y."/>
            <person name="Jogler C."/>
        </authorList>
    </citation>
    <scope>NUCLEOTIDE SEQUENCE [LARGE SCALE GENOMIC DNA]</scope>
    <source>
        <strain evidence="1 2">Pan44</strain>
    </source>
</reference>
<dbReference type="EMBL" id="CP036271">
    <property type="protein sequence ID" value="QDT55436.1"/>
    <property type="molecule type" value="Genomic_DNA"/>
</dbReference>